<name>A0A172TIT3_9BACL</name>
<gene>
    <name evidence="1" type="ORF">SY83_12435</name>
</gene>
<sequence>MIYYIKVTLFAERSRIFFVFVRFTAESWNKETDFPRMRPGAHTKEIRIVNIYDVSKLTYD</sequence>
<reference evidence="1 2" key="1">
    <citation type="submission" date="2015-01" db="EMBL/GenBank/DDBJ databases">
        <title>Paenibacillus swuensis/DY6/whole genome sequencing.</title>
        <authorList>
            <person name="Kim M.K."/>
            <person name="Srinivasan S."/>
            <person name="Lee J.-J."/>
        </authorList>
    </citation>
    <scope>NUCLEOTIDE SEQUENCE [LARGE SCALE GENOMIC DNA]</scope>
    <source>
        <strain evidence="1 2">DY6</strain>
    </source>
</reference>
<keyword evidence="2" id="KW-1185">Reference proteome</keyword>
<dbReference type="EMBL" id="CP011388">
    <property type="protein sequence ID" value="ANE46951.1"/>
    <property type="molecule type" value="Genomic_DNA"/>
</dbReference>
<evidence type="ECO:0000313" key="2">
    <source>
        <dbReference type="Proteomes" id="UP000076927"/>
    </source>
</evidence>
<organism evidence="1 2">
    <name type="scientific">Paenibacillus swuensis</name>
    <dbReference type="NCBI Taxonomy" id="1178515"/>
    <lineage>
        <taxon>Bacteria</taxon>
        <taxon>Bacillati</taxon>
        <taxon>Bacillota</taxon>
        <taxon>Bacilli</taxon>
        <taxon>Bacillales</taxon>
        <taxon>Paenibacillaceae</taxon>
        <taxon>Paenibacillus</taxon>
    </lineage>
</organism>
<dbReference type="Proteomes" id="UP000076927">
    <property type="component" value="Chromosome"/>
</dbReference>
<protein>
    <submittedName>
        <fullName evidence="1">Uncharacterized protein</fullName>
    </submittedName>
</protein>
<dbReference type="AlphaFoldDB" id="A0A172TIT3"/>
<dbReference type="KEGG" id="pswu:SY83_12435"/>
<proteinExistence type="predicted"/>
<accession>A0A172TIT3</accession>
<evidence type="ECO:0000313" key="1">
    <source>
        <dbReference type="EMBL" id="ANE46951.1"/>
    </source>
</evidence>
<dbReference type="PATRIC" id="fig|1178515.4.peg.2487"/>